<dbReference type="EMBL" id="ABFZ02000022">
    <property type="protein sequence ID" value="EDS13896.1"/>
    <property type="molecule type" value="Genomic_DNA"/>
</dbReference>
<dbReference type="Proteomes" id="UP000004713">
    <property type="component" value="Unassembled WGS sequence"/>
</dbReference>
<dbReference type="AlphaFoldDB" id="B0NU53"/>
<proteinExistence type="predicted"/>
<comment type="caution">
    <text evidence="1">The sequence shown here is derived from an EMBL/GenBank/DDBJ whole genome shotgun (WGS) entry which is preliminary data.</text>
</comment>
<accession>B0NU53</accession>
<evidence type="ECO:0000313" key="1">
    <source>
        <dbReference type="EMBL" id="EDS13896.1"/>
    </source>
</evidence>
<evidence type="ECO:0000313" key="2">
    <source>
        <dbReference type="Proteomes" id="UP000004713"/>
    </source>
</evidence>
<sequence length="224" mass="26074">MLSNARKTMSMNKKIMQKGWFYEYEVEEKYRRSYNCELTDVRYVLGEQFDTDKRNVLICIGVNPSMAMPNFLDPTLRRVQAYTKKSGEYGAWYMLNVYPQRATNPNNMDTDDNYCMEIHLRNLAAIEELLSTIEQADVWCAWGAVIDDTKRTYLSELLFGNEDKNIQGIISLFSGNYHFKAYGATIKGYPKHPLLIEKEAKLKVLNEVGLEELSDRIKKVLYDN</sequence>
<protein>
    <recommendedName>
        <fullName evidence="3">DUF1643 domain-containing protein</fullName>
    </recommendedName>
</protein>
<dbReference type="InterPro" id="IPR012441">
    <property type="entry name" value="DUF1643"/>
</dbReference>
<organism evidence="1 2">
    <name type="scientific">Bacteroides stercoris ATCC 43183</name>
    <dbReference type="NCBI Taxonomy" id="449673"/>
    <lineage>
        <taxon>Bacteria</taxon>
        <taxon>Pseudomonadati</taxon>
        <taxon>Bacteroidota</taxon>
        <taxon>Bacteroidia</taxon>
        <taxon>Bacteroidales</taxon>
        <taxon>Bacteroidaceae</taxon>
        <taxon>Bacteroides</taxon>
    </lineage>
</organism>
<dbReference type="eggNOG" id="COG4333">
    <property type="taxonomic scope" value="Bacteria"/>
</dbReference>
<reference evidence="1 2" key="1">
    <citation type="submission" date="2007-11" db="EMBL/GenBank/DDBJ databases">
        <title>Draft genome sequence of Bacteroides stercoris(ATCC 43183).</title>
        <authorList>
            <person name="Sudarsanam P."/>
            <person name="Ley R."/>
            <person name="Guruge J."/>
            <person name="Turnbaugh P.J."/>
            <person name="Mahowald M."/>
            <person name="Liep D."/>
            <person name="Gordon J."/>
        </authorList>
    </citation>
    <scope>NUCLEOTIDE SEQUENCE [LARGE SCALE GENOMIC DNA]</scope>
    <source>
        <strain evidence="1 2">ATCC 43183</strain>
    </source>
</reference>
<reference evidence="1 2" key="2">
    <citation type="submission" date="2007-11" db="EMBL/GenBank/DDBJ databases">
        <authorList>
            <person name="Fulton L."/>
            <person name="Clifton S."/>
            <person name="Fulton B."/>
            <person name="Xu J."/>
            <person name="Minx P."/>
            <person name="Pepin K.H."/>
            <person name="Johnson M."/>
            <person name="Thiruvilangam P."/>
            <person name="Bhonagiri V."/>
            <person name="Nash W.E."/>
            <person name="Mardis E.R."/>
            <person name="Wilson R.K."/>
        </authorList>
    </citation>
    <scope>NUCLEOTIDE SEQUENCE [LARGE SCALE GENOMIC DNA]</scope>
    <source>
        <strain evidence="1 2">ATCC 43183</strain>
    </source>
</reference>
<dbReference type="Pfam" id="PF07799">
    <property type="entry name" value="DUF1643"/>
    <property type="match status" value="1"/>
</dbReference>
<dbReference type="HOGENOM" id="CLU_097481_1_0_10"/>
<evidence type="ECO:0008006" key="3">
    <source>
        <dbReference type="Google" id="ProtNLM"/>
    </source>
</evidence>
<name>B0NU53_BACSE</name>
<gene>
    <name evidence="1" type="ORF">BACSTE_03038</name>
</gene>